<name>A0A2D4F6N9_MICCO</name>
<sequence length="140" mass="15389">MQFKEPFLDSASRQSSKYNNNNKNTAKAKDLYMLARMPGHKHLKKDVTEISSSSLLSDRCCLLFGKKEGSKGSHPLQYSPTGLTTYGWHEVQSNPSSAACSTSSSLKRLSHTACIHLRKTESSSTCTPVFVDAANVKCQT</sequence>
<dbReference type="EMBL" id="IACJ01054764">
    <property type="protein sequence ID" value="LAA42896.1"/>
    <property type="molecule type" value="Transcribed_RNA"/>
</dbReference>
<dbReference type="AlphaFoldDB" id="A0A2D4F6N9"/>
<evidence type="ECO:0000256" key="1">
    <source>
        <dbReference type="SAM" id="MobiDB-lite"/>
    </source>
</evidence>
<reference evidence="2" key="1">
    <citation type="submission" date="2017-07" db="EMBL/GenBank/DDBJ databases">
        <authorList>
            <person name="Mikheyev A."/>
            <person name="Grau M."/>
        </authorList>
    </citation>
    <scope>NUCLEOTIDE SEQUENCE</scope>
    <source>
        <tissue evidence="2">Venom_gland</tissue>
    </source>
</reference>
<feature type="region of interest" description="Disordered" evidence="1">
    <location>
        <begin position="1"/>
        <end position="24"/>
    </location>
</feature>
<reference evidence="2" key="2">
    <citation type="submission" date="2017-11" db="EMBL/GenBank/DDBJ databases">
        <title>Coralsnake Venomics: Analyses of Venom Gland Transcriptomes and Proteomes of Six Brazilian Taxa.</title>
        <authorList>
            <person name="Aird S.D."/>
            <person name="Jorge da Silva N."/>
            <person name="Qiu L."/>
            <person name="Villar-Briones A."/>
            <person name="Aparecida-Saddi V."/>
            <person name="Campos-Telles M.P."/>
            <person name="Grau M."/>
            <person name="Mikheyev A.S."/>
        </authorList>
    </citation>
    <scope>NUCLEOTIDE SEQUENCE</scope>
    <source>
        <tissue evidence="2">Venom_gland</tissue>
    </source>
</reference>
<evidence type="ECO:0000313" key="2">
    <source>
        <dbReference type="EMBL" id="LAA42896.1"/>
    </source>
</evidence>
<organism evidence="2">
    <name type="scientific">Micrurus corallinus</name>
    <name type="common">Brazilian coral snake</name>
    <dbReference type="NCBI Taxonomy" id="54390"/>
    <lineage>
        <taxon>Eukaryota</taxon>
        <taxon>Metazoa</taxon>
        <taxon>Chordata</taxon>
        <taxon>Craniata</taxon>
        <taxon>Vertebrata</taxon>
        <taxon>Euteleostomi</taxon>
        <taxon>Lepidosauria</taxon>
        <taxon>Squamata</taxon>
        <taxon>Bifurcata</taxon>
        <taxon>Unidentata</taxon>
        <taxon>Episquamata</taxon>
        <taxon>Toxicofera</taxon>
        <taxon>Serpentes</taxon>
        <taxon>Colubroidea</taxon>
        <taxon>Elapidae</taxon>
        <taxon>Elapinae</taxon>
        <taxon>Micrurus</taxon>
    </lineage>
</organism>
<accession>A0A2D4F6N9</accession>
<proteinExistence type="predicted"/>
<protein>
    <submittedName>
        <fullName evidence="2">Uncharacterized protein</fullName>
    </submittedName>
</protein>